<dbReference type="SUPFAM" id="SSF46938">
    <property type="entry name" value="CRAL/TRIO N-terminal domain"/>
    <property type="match status" value="1"/>
</dbReference>
<dbReference type="Gene3D" id="3.40.525.10">
    <property type="entry name" value="CRAL-TRIO lipid binding domain"/>
    <property type="match status" value="1"/>
</dbReference>
<organism evidence="2 3">
    <name type="scientific">Phanerochaete carnosa (strain HHB-10118-sp)</name>
    <name type="common">White-rot fungus</name>
    <name type="synonym">Peniophora carnosa</name>
    <dbReference type="NCBI Taxonomy" id="650164"/>
    <lineage>
        <taxon>Eukaryota</taxon>
        <taxon>Fungi</taxon>
        <taxon>Dikarya</taxon>
        <taxon>Basidiomycota</taxon>
        <taxon>Agaricomycotina</taxon>
        <taxon>Agaricomycetes</taxon>
        <taxon>Polyporales</taxon>
        <taxon>Phanerochaetaceae</taxon>
        <taxon>Phanerochaete</taxon>
    </lineage>
</organism>
<name>K5VTF7_PHACS</name>
<dbReference type="AlphaFoldDB" id="K5VTF7"/>
<evidence type="ECO:0000259" key="1">
    <source>
        <dbReference type="PROSITE" id="PS50191"/>
    </source>
</evidence>
<dbReference type="SMART" id="SM01100">
    <property type="entry name" value="CRAL_TRIO_N"/>
    <property type="match status" value="1"/>
</dbReference>
<dbReference type="InterPro" id="IPR001251">
    <property type="entry name" value="CRAL-TRIO_dom"/>
</dbReference>
<dbReference type="GeneID" id="18919123"/>
<dbReference type="Gene3D" id="1.10.8.20">
    <property type="entry name" value="N-terminal domain of phosphatidylinositol transfer protein sec14p"/>
    <property type="match status" value="1"/>
</dbReference>
<dbReference type="PANTHER" id="PTHR45657">
    <property type="entry name" value="CRAL-TRIO DOMAIN-CONTAINING PROTEIN YKL091C-RELATED"/>
    <property type="match status" value="1"/>
</dbReference>
<dbReference type="SUPFAM" id="SSF52087">
    <property type="entry name" value="CRAL/TRIO domain"/>
    <property type="match status" value="1"/>
</dbReference>
<dbReference type="OrthoDB" id="30289at2759"/>
<protein>
    <recommendedName>
        <fullName evidence="1">CRAL-TRIO domain-containing protein</fullName>
    </recommendedName>
</protein>
<dbReference type="InParanoid" id="K5VTF7"/>
<dbReference type="CDD" id="cd00170">
    <property type="entry name" value="SEC14"/>
    <property type="match status" value="1"/>
</dbReference>
<dbReference type="Pfam" id="PF00650">
    <property type="entry name" value="CRAL_TRIO"/>
    <property type="match status" value="1"/>
</dbReference>
<dbReference type="SMART" id="SM00516">
    <property type="entry name" value="SEC14"/>
    <property type="match status" value="1"/>
</dbReference>
<dbReference type="HOGENOM" id="CLU_014001_4_0_1"/>
<sequence>MSIEPTSNVKVDVLAGHLGHLTEAQQEAFASFRKNLAEAQLYVPADDGVSERASHDEPTLLRFLRARRFDPKKAQRQFADAEAWRTKNNVDELYATFPVDELETSRRFYPRWTGRRDKHGLPVYVYRLGSLNGSLQKELNTIPSERRYQRILSLYEAMTRFVLPLCTHLPHSTSPTPISSVTTIIDLENASLGTLWNWRKHLQEASALATANYPETLSTIAVVNAPSFFPTVWGWIKPWFDEGTRNKVFVLGKDPGSTLRSLIDPQDLPKPYGGELEWKYEDEPSLDAAAKEVIGEMPKGPVVFVDGKVEQPPKGKIAAGTSQTQP</sequence>
<evidence type="ECO:0000313" key="2">
    <source>
        <dbReference type="EMBL" id="EKM49829.1"/>
    </source>
</evidence>
<proteinExistence type="predicted"/>
<dbReference type="InterPro" id="IPR036273">
    <property type="entry name" value="CRAL/TRIO_N_dom_sf"/>
</dbReference>
<dbReference type="InterPro" id="IPR011074">
    <property type="entry name" value="CRAL/TRIO_N_dom"/>
</dbReference>
<dbReference type="InterPro" id="IPR051026">
    <property type="entry name" value="PI/PC_transfer"/>
</dbReference>
<dbReference type="PANTHER" id="PTHR45657:SF3">
    <property type="entry name" value="TRANSPORTER, PUTATIVE (AFU_ORTHOLOGUE AFUA_5G09260)-RELATED"/>
    <property type="match status" value="1"/>
</dbReference>
<dbReference type="EMBL" id="JH930480">
    <property type="protein sequence ID" value="EKM49829.1"/>
    <property type="molecule type" value="Genomic_DNA"/>
</dbReference>
<dbReference type="Pfam" id="PF03765">
    <property type="entry name" value="CRAL_TRIO_N"/>
    <property type="match status" value="1"/>
</dbReference>
<gene>
    <name evidence="2" type="ORF">PHACADRAFT_265539</name>
</gene>
<reference evidence="2 3" key="1">
    <citation type="journal article" date="2012" name="BMC Genomics">
        <title>Comparative genomics of the white-rot fungi, Phanerochaete carnosa and P. chrysosporium, to elucidate the genetic basis of the distinct wood types they colonize.</title>
        <authorList>
            <person name="Suzuki H."/>
            <person name="MacDonald J."/>
            <person name="Syed K."/>
            <person name="Salamov A."/>
            <person name="Hori C."/>
            <person name="Aerts A."/>
            <person name="Henrissat B."/>
            <person name="Wiebenga A."/>
            <person name="vanKuyk P.A."/>
            <person name="Barry K."/>
            <person name="Lindquist E."/>
            <person name="LaButti K."/>
            <person name="Lapidus A."/>
            <person name="Lucas S."/>
            <person name="Coutinho P."/>
            <person name="Gong Y."/>
            <person name="Samejima M."/>
            <person name="Mahadevan R."/>
            <person name="Abou-Zaid M."/>
            <person name="de Vries R.P."/>
            <person name="Igarashi K."/>
            <person name="Yadav J.S."/>
            <person name="Grigoriev I.V."/>
            <person name="Master E.R."/>
        </authorList>
    </citation>
    <scope>NUCLEOTIDE SEQUENCE [LARGE SCALE GENOMIC DNA]</scope>
    <source>
        <strain evidence="2 3">HHB-10118-sp</strain>
    </source>
</reference>
<dbReference type="KEGG" id="pco:PHACADRAFT_265539"/>
<dbReference type="PROSITE" id="PS50191">
    <property type="entry name" value="CRAL_TRIO"/>
    <property type="match status" value="1"/>
</dbReference>
<evidence type="ECO:0000313" key="3">
    <source>
        <dbReference type="Proteomes" id="UP000008370"/>
    </source>
</evidence>
<feature type="domain" description="CRAL-TRIO" evidence="1">
    <location>
        <begin position="101"/>
        <end position="280"/>
    </location>
</feature>
<dbReference type="Proteomes" id="UP000008370">
    <property type="component" value="Unassembled WGS sequence"/>
</dbReference>
<keyword evidence="3" id="KW-1185">Reference proteome</keyword>
<accession>K5VTF7</accession>
<dbReference type="RefSeq" id="XP_007401881.1">
    <property type="nucleotide sequence ID" value="XM_007401819.1"/>
</dbReference>
<dbReference type="InterPro" id="IPR036865">
    <property type="entry name" value="CRAL-TRIO_dom_sf"/>
</dbReference>